<gene>
    <name evidence="1" type="ORF">N3K66_000827</name>
</gene>
<sequence length="252" mass="26961">MVAISGVRTLAIAAALLFSATESLPNLRILPLGDSITKGSRSSHGNGYRGTLRQKLVARGIKVDMVGSLRTGGSIRDNDHEGHSGGYLAEMQSYLALSVRTRPNLVLIHAGTNNMDKNVDVDVADALMDAIIDDALAASPSALVLIAPVIWANDPDMQARTDAFNLKLADVVERRQGEGQHVLVAPEADIGPDDLADKKHPNDVGYKKMASAWLDAIMEGDSRGWLAPPDKIDREELPCMGLGYRVACGKGR</sequence>
<dbReference type="Proteomes" id="UP001163324">
    <property type="component" value="Chromosome 1"/>
</dbReference>
<evidence type="ECO:0000313" key="2">
    <source>
        <dbReference type="Proteomes" id="UP001163324"/>
    </source>
</evidence>
<keyword evidence="2" id="KW-1185">Reference proteome</keyword>
<evidence type="ECO:0000313" key="1">
    <source>
        <dbReference type="EMBL" id="KAI9904298.1"/>
    </source>
</evidence>
<protein>
    <submittedName>
        <fullName evidence="1">Uncharacterized protein</fullName>
    </submittedName>
</protein>
<proteinExistence type="predicted"/>
<reference evidence="1" key="1">
    <citation type="submission" date="2022-10" db="EMBL/GenBank/DDBJ databases">
        <title>Complete Genome of Trichothecium roseum strain YXFP-22015, a Plant Pathogen Isolated from Citrus.</title>
        <authorList>
            <person name="Wang Y."/>
            <person name="Zhu L."/>
        </authorList>
    </citation>
    <scope>NUCLEOTIDE SEQUENCE</scope>
    <source>
        <strain evidence="1">YXFP-22015</strain>
    </source>
</reference>
<dbReference type="EMBL" id="CM047940">
    <property type="protein sequence ID" value="KAI9904298.1"/>
    <property type="molecule type" value="Genomic_DNA"/>
</dbReference>
<accession>A0ACC0VFQ2</accession>
<organism evidence="1 2">
    <name type="scientific">Trichothecium roseum</name>
    <dbReference type="NCBI Taxonomy" id="47278"/>
    <lineage>
        <taxon>Eukaryota</taxon>
        <taxon>Fungi</taxon>
        <taxon>Dikarya</taxon>
        <taxon>Ascomycota</taxon>
        <taxon>Pezizomycotina</taxon>
        <taxon>Sordariomycetes</taxon>
        <taxon>Hypocreomycetidae</taxon>
        <taxon>Hypocreales</taxon>
        <taxon>Hypocreales incertae sedis</taxon>
        <taxon>Trichothecium</taxon>
    </lineage>
</organism>
<name>A0ACC0VFQ2_9HYPO</name>
<comment type="caution">
    <text evidence="1">The sequence shown here is derived from an EMBL/GenBank/DDBJ whole genome shotgun (WGS) entry which is preliminary data.</text>
</comment>